<organism evidence="2 3">
    <name type="scientific">Caproiciproducens galactitolivorans</name>
    <dbReference type="NCBI Taxonomy" id="642589"/>
    <lineage>
        <taxon>Bacteria</taxon>
        <taxon>Bacillati</taxon>
        <taxon>Bacillota</taxon>
        <taxon>Clostridia</taxon>
        <taxon>Eubacteriales</taxon>
        <taxon>Acutalibacteraceae</taxon>
        <taxon>Caproiciproducens</taxon>
    </lineage>
</organism>
<dbReference type="RefSeq" id="WP_167875180.1">
    <property type="nucleotide sequence ID" value="NZ_JAJUFJ010000001.1"/>
</dbReference>
<dbReference type="Pfam" id="PF12670">
    <property type="entry name" value="DUF3792"/>
    <property type="match status" value="1"/>
</dbReference>
<proteinExistence type="predicted"/>
<name>A0A4Z0YC27_9FIRM</name>
<evidence type="ECO:0000313" key="2">
    <source>
        <dbReference type="EMBL" id="TGJ76510.1"/>
    </source>
</evidence>
<keyword evidence="1" id="KW-1133">Transmembrane helix</keyword>
<evidence type="ECO:0000313" key="3">
    <source>
        <dbReference type="Proteomes" id="UP000297714"/>
    </source>
</evidence>
<reference evidence="2 3" key="1">
    <citation type="submission" date="2019-04" db="EMBL/GenBank/DDBJ databases">
        <authorList>
            <person name="Poehlein A."/>
            <person name="Bengelsdorf F.R."/>
            <person name="Duerre P."/>
            <person name="Daniel R."/>
        </authorList>
    </citation>
    <scope>NUCLEOTIDE SEQUENCE [LARGE SCALE GENOMIC DNA]</scope>
    <source>
        <strain evidence="2 3">BS-1</strain>
    </source>
</reference>
<sequence length="136" mass="13825">MKGKKHTAGNPILEAIKAIVIGSVTGALLSAILLGLAALGFVSAGNFSHNVISPMMIALSVLAAFAAGFLTAKVSRKRGLAYGALSGLLLFILYLIAGLVASNEPVSFTAGMRMIVMILSGAIGGLLGVNKKSKVK</sequence>
<feature type="transmembrane region" description="Helical" evidence="1">
    <location>
        <begin position="12"/>
        <end position="39"/>
    </location>
</feature>
<evidence type="ECO:0000256" key="1">
    <source>
        <dbReference type="SAM" id="Phobius"/>
    </source>
</evidence>
<dbReference type="Proteomes" id="UP000297714">
    <property type="component" value="Unassembled WGS sequence"/>
</dbReference>
<feature type="transmembrane region" description="Helical" evidence="1">
    <location>
        <begin position="79"/>
        <end position="100"/>
    </location>
</feature>
<feature type="transmembrane region" description="Helical" evidence="1">
    <location>
        <begin position="51"/>
        <end position="72"/>
    </location>
</feature>
<dbReference type="AlphaFoldDB" id="A0A4Z0YC27"/>
<dbReference type="EMBL" id="SRMQ01000005">
    <property type="protein sequence ID" value="TGJ76510.1"/>
    <property type="molecule type" value="Genomic_DNA"/>
</dbReference>
<keyword evidence="1" id="KW-0812">Transmembrane</keyword>
<evidence type="ECO:0008006" key="4">
    <source>
        <dbReference type="Google" id="ProtNLM"/>
    </source>
</evidence>
<dbReference type="InterPro" id="IPR023804">
    <property type="entry name" value="DUF3792_TM"/>
</dbReference>
<comment type="caution">
    <text evidence="2">The sequence shown here is derived from an EMBL/GenBank/DDBJ whole genome shotgun (WGS) entry which is preliminary data.</text>
</comment>
<dbReference type="NCBIfam" id="TIGR04086">
    <property type="entry name" value="TIGR04086_membr"/>
    <property type="match status" value="1"/>
</dbReference>
<feature type="transmembrane region" description="Helical" evidence="1">
    <location>
        <begin position="106"/>
        <end position="129"/>
    </location>
</feature>
<keyword evidence="1" id="KW-0472">Membrane</keyword>
<accession>A0A4Z0YC27</accession>
<gene>
    <name evidence="2" type="ORF">CAGA_14210</name>
</gene>
<keyword evidence="3" id="KW-1185">Reference proteome</keyword>
<protein>
    <recommendedName>
        <fullName evidence="4">TIGR04086 family membrane protein</fullName>
    </recommendedName>
</protein>